<dbReference type="EMBL" id="JACIBY010000009">
    <property type="protein sequence ID" value="MBB3840168.1"/>
    <property type="molecule type" value="Genomic_DNA"/>
</dbReference>
<evidence type="ECO:0000313" key="4">
    <source>
        <dbReference type="EMBL" id="MBB3840168.1"/>
    </source>
</evidence>
<dbReference type="FunFam" id="3.40.50.720:FF:000336">
    <property type="entry name" value="Aldehyde reductase"/>
    <property type="match status" value="1"/>
</dbReference>
<keyword evidence="5" id="KW-1185">Reference proteome</keyword>
<reference evidence="4 5" key="1">
    <citation type="submission" date="2020-08" db="EMBL/GenBank/DDBJ databases">
        <title>Genomic Encyclopedia of Type Strains, Phase IV (KMG-IV): sequencing the most valuable type-strain genomes for metagenomic binning, comparative biology and taxonomic classification.</title>
        <authorList>
            <person name="Goeker M."/>
        </authorList>
    </citation>
    <scope>NUCLEOTIDE SEQUENCE [LARGE SCALE GENOMIC DNA]</scope>
    <source>
        <strain evidence="4 5">DSM 17976</strain>
    </source>
</reference>
<feature type="domain" description="NAD-dependent epimerase/dehydratase" evidence="3">
    <location>
        <begin position="7"/>
        <end position="245"/>
    </location>
</feature>
<organism evidence="4 5">
    <name type="scientific">Runella defluvii</name>
    <dbReference type="NCBI Taxonomy" id="370973"/>
    <lineage>
        <taxon>Bacteria</taxon>
        <taxon>Pseudomonadati</taxon>
        <taxon>Bacteroidota</taxon>
        <taxon>Cytophagia</taxon>
        <taxon>Cytophagales</taxon>
        <taxon>Spirosomataceae</taxon>
        <taxon>Runella</taxon>
    </lineage>
</organism>
<dbReference type="Proteomes" id="UP000541352">
    <property type="component" value="Unassembled WGS sequence"/>
</dbReference>
<dbReference type="SUPFAM" id="SSF51735">
    <property type="entry name" value="NAD(P)-binding Rossmann-fold domains"/>
    <property type="match status" value="1"/>
</dbReference>
<dbReference type="CDD" id="cd05227">
    <property type="entry name" value="AR_SDR_e"/>
    <property type="match status" value="1"/>
</dbReference>
<dbReference type="InterPro" id="IPR001509">
    <property type="entry name" value="Epimerase_deHydtase"/>
</dbReference>
<keyword evidence="1" id="KW-0560">Oxidoreductase</keyword>
<dbReference type="AlphaFoldDB" id="A0A7W5ZMP1"/>
<dbReference type="RefSeq" id="WP_183976973.1">
    <property type="nucleotide sequence ID" value="NZ_JACIBY010000009.1"/>
</dbReference>
<name>A0A7W5ZMP1_9BACT</name>
<dbReference type="PANTHER" id="PTHR10366">
    <property type="entry name" value="NAD DEPENDENT EPIMERASE/DEHYDRATASE"/>
    <property type="match status" value="1"/>
</dbReference>
<gene>
    <name evidence="4" type="ORF">FHS57_004181</name>
</gene>
<dbReference type="GO" id="GO:0016616">
    <property type="term" value="F:oxidoreductase activity, acting on the CH-OH group of donors, NAD or NADP as acceptor"/>
    <property type="evidence" value="ECO:0007669"/>
    <property type="project" value="TreeGrafter"/>
</dbReference>
<dbReference type="Pfam" id="PF01370">
    <property type="entry name" value="Epimerase"/>
    <property type="match status" value="1"/>
</dbReference>
<proteinExistence type="inferred from homology"/>
<dbReference type="InterPro" id="IPR050425">
    <property type="entry name" value="NAD(P)_dehydrat-like"/>
</dbReference>
<dbReference type="PANTHER" id="PTHR10366:SF564">
    <property type="entry name" value="STEROL-4-ALPHA-CARBOXYLATE 3-DEHYDROGENASE, DECARBOXYLATING"/>
    <property type="match status" value="1"/>
</dbReference>
<protein>
    <submittedName>
        <fullName evidence="4">Nucleoside-diphosphate-sugar epimerase</fullName>
    </submittedName>
</protein>
<evidence type="ECO:0000313" key="5">
    <source>
        <dbReference type="Proteomes" id="UP000541352"/>
    </source>
</evidence>
<comment type="caution">
    <text evidence="4">The sequence shown here is derived from an EMBL/GenBank/DDBJ whole genome shotgun (WGS) entry which is preliminary data.</text>
</comment>
<accession>A0A7W5ZMP1</accession>
<dbReference type="InterPro" id="IPR036291">
    <property type="entry name" value="NAD(P)-bd_dom_sf"/>
</dbReference>
<dbReference type="Gene3D" id="3.40.50.720">
    <property type="entry name" value="NAD(P)-binding Rossmann-like Domain"/>
    <property type="match status" value="1"/>
</dbReference>
<evidence type="ECO:0000256" key="2">
    <source>
        <dbReference type="ARBA" id="ARBA00023445"/>
    </source>
</evidence>
<sequence length="345" mass="37947">MKTKETVLVTGGTGFVGRQLILQLLQKGYQVRTTIRNLANQESIITTLKSHGIESFESLSFVQAELTKDDHWAQVMNGCKYVLSVASPVFFDVPQNEEEAIRPAVEGILRVLKFAKKAGVQRVIMTSNFGAVGFSHVDKTTQTTEEDWTDVHLKGLSVYEKSKTLAEKAAWDFIASKGGNLEFATINPVAILGPSLDAHFSGSFHLLENLLNGSMKVVPNIPLNVVDVRDVADLHIRAMTHPLANGHRFIASADGQISIPAIATLLKKHLPAVSQKVSTKKLPDWLLSFASLFNTKAKEGAMLRNVNRNVSNQKAKTLLGWTPIATQEQTILTAAESMVQYRKFP</sequence>
<evidence type="ECO:0000256" key="1">
    <source>
        <dbReference type="ARBA" id="ARBA00023002"/>
    </source>
</evidence>
<comment type="similarity">
    <text evidence="2">Belongs to the NAD(P)-dependent epimerase/dehydratase family. Dihydroflavonol-4-reductase subfamily.</text>
</comment>
<evidence type="ECO:0000259" key="3">
    <source>
        <dbReference type="Pfam" id="PF01370"/>
    </source>
</evidence>